<reference evidence="3 4" key="1">
    <citation type="journal article" date="2005" name="Nature">
        <title>Genome sequencing and analysis of Aspergillus oryzae.</title>
        <authorList>
            <person name="Machida M."/>
            <person name="Asai K."/>
            <person name="Sano M."/>
            <person name="Tanaka T."/>
            <person name="Kumagai T."/>
            <person name="Terai G."/>
            <person name="Kusumoto K."/>
            <person name="Arima T."/>
            <person name="Akita O."/>
            <person name="Kashiwagi Y."/>
            <person name="Abe K."/>
            <person name="Gomi K."/>
            <person name="Horiuchi H."/>
            <person name="Kitamoto K."/>
            <person name="Kobayashi T."/>
            <person name="Takeuchi M."/>
            <person name="Denning D.W."/>
            <person name="Galagan J.E."/>
            <person name="Nierman W.C."/>
            <person name="Yu J."/>
            <person name="Archer D.B."/>
            <person name="Bennett J.W."/>
            <person name="Bhatnagar D."/>
            <person name="Cleveland T.E."/>
            <person name="Fedorova N.D."/>
            <person name="Gotoh O."/>
            <person name="Horikawa H."/>
            <person name="Hosoyama A."/>
            <person name="Ichinomiya M."/>
            <person name="Igarashi R."/>
            <person name="Iwashita K."/>
            <person name="Juvvadi P.R."/>
            <person name="Kato M."/>
            <person name="Kato Y."/>
            <person name="Kin T."/>
            <person name="Kokubun A."/>
            <person name="Maeda H."/>
            <person name="Maeyama N."/>
            <person name="Maruyama J."/>
            <person name="Nagasaki H."/>
            <person name="Nakajima T."/>
            <person name="Oda K."/>
            <person name="Okada K."/>
            <person name="Paulsen I."/>
            <person name="Sakamoto K."/>
            <person name="Sawano T."/>
            <person name="Takahashi M."/>
            <person name="Takase K."/>
            <person name="Terabayashi Y."/>
            <person name="Wortman J."/>
            <person name="Yamada O."/>
            <person name="Yamagata Y."/>
            <person name="Anazawa H."/>
            <person name="Hata Y."/>
            <person name="Koide Y."/>
            <person name="Komori T."/>
            <person name="Koyama Y."/>
            <person name="Minetoki T."/>
            <person name="Suharnan S."/>
            <person name="Tanaka A."/>
            <person name="Isono K."/>
            <person name="Kuhara S."/>
            <person name="Ogasawara N."/>
            <person name="Kikuchi H."/>
        </authorList>
    </citation>
    <scope>NUCLEOTIDE SEQUENCE [LARGE SCALE GENOMIC DNA]</scope>
    <source>
        <strain evidence="4">ATCC 42149 / RIB 40</strain>
    </source>
</reference>
<evidence type="ECO:0000313" key="3">
    <source>
        <dbReference type="EMBL" id="BAE65764.1"/>
    </source>
</evidence>
<dbReference type="EMBL" id="BA000056">
    <property type="protein sequence ID" value="BAE65764.1"/>
    <property type="molecule type" value="Genomic_DNA"/>
</dbReference>
<dbReference type="GeneID" id="5999018"/>
<keyword evidence="2" id="KW-1133">Transmembrane helix</keyword>
<feature type="region of interest" description="Disordered" evidence="1">
    <location>
        <begin position="1"/>
        <end position="60"/>
    </location>
</feature>
<evidence type="ECO:0000313" key="4">
    <source>
        <dbReference type="Proteomes" id="UP000006564"/>
    </source>
</evidence>
<dbReference type="AlphaFoldDB" id="Q2TYA9"/>
<keyword evidence="2" id="KW-0812">Transmembrane</keyword>
<proteinExistence type="predicted"/>
<feature type="transmembrane region" description="Helical" evidence="2">
    <location>
        <begin position="77"/>
        <end position="98"/>
    </location>
</feature>
<gene>
    <name evidence="3" type="ORF">AO090103000322</name>
</gene>
<sequence length="104" mass="11275">MDPNATGFSMLQQQQQHFPVTSQSPQQFPYYPNAIPSYPQQKAPSHLPQQHSFGAMPMQAGAPGGAMMPAGFPQHSGWLSILALFLYSGLPSTLCAPLDNGMDR</sequence>
<feature type="compositionally biased region" description="Polar residues" evidence="1">
    <location>
        <begin position="1"/>
        <end position="27"/>
    </location>
</feature>
<feature type="compositionally biased region" description="Polar residues" evidence="1">
    <location>
        <begin position="38"/>
        <end position="52"/>
    </location>
</feature>
<dbReference type="EMBL" id="AP007174">
    <property type="protein sequence ID" value="BAE65764.1"/>
    <property type="molecule type" value="Genomic_DNA"/>
</dbReference>
<dbReference type="HOGENOM" id="CLU_2249548_0_0_1"/>
<protein>
    <submittedName>
        <fullName evidence="3">DNA, SC103</fullName>
    </submittedName>
</protein>
<dbReference type="Proteomes" id="UP000006564">
    <property type="component" value="Chromosome 8"/>
</dbReference>
<evidence type="ECO:0000256" key="1">
    <source>
        <dbReference type="SAM" id="MobiDB-lite"/>
    </source>
</evidence>
<keyword evidence="2" id="KW-0472">Membrane</keyword>
<organism evidence="3 4">
    <name type="scientific">Aspergillus oryzae (strain ATCC 42149 / RIB 40)</name>
    <name type="common">Yellow koji mold</name>
    <dbReference type="NCBI Taxonomy" id="510516"/>
    <lineage>
        <taxon>Eukaryota</taxon>
        <taxon>Fungi</taxon>
        <taxon>Dikarya</taxon>
        <taxon>Ascomycota</taxon>
        <taxon>Pezizomycotina</taxon>
        <taxon>Eurotiomycetes</taxon>
        <taxon>Eurotiomycetidae</taxon>
        <taxon>Eurotiales</taxon>
        <taxon>Aspergillaceae</taxon>
        <taxon>Aspergillus</taxon>
        <taxon>Aspergillus subgen. Circumdati</taxon>
    </lineage>
</organism>
<evidence type="ECO:0000256" key="2">
    <source>
        <dbReference type="SAM" id="Phobius"/>
    </source>
</evidence>
<name>Q2TYA9_ASPOR</name>
<dbReference type="RefSeq" id="XP_023093916.1">
    <property type="nucleotide sequence ID" value="XM_023233330.1"/>
</dbReference>
<accession>Q2TYA9</accession>
<keyword evidence="4" id="KW-1185">Reference proteome</keyword>
<dbReference type="KEGG" id="aor:AO090103000322"/>